<dbReference type="STRING" id="27342.A0A0H2S2J9"/>
<evidence type="ECO:0000313" key="1">
    <source>
        <dbReference type="EMBL" id="KLO18082.1"/>
    </source>
</evidence>
<dbReference type="OrthoDB" id="10008801at2759"/>
<dbReference type="AlphaFoldDB" id="A0A0H2S2J9"/>
<dbReference type="EMBL" id="KQ085898">
    <property type="protein sequence ID" value="KLO18082.1"/>
    <property type="molecule type" value="Genomic_DNA"/>
</dbReference>
<evidence type="ECO:0000313" key="2">
    <source>
        <dbReference type="Proteomes" id="UP000053477"/>
    </source>
</evidence>
<keyword evidence="2" id="KW-1185">Reference proteome</keyword>
<accession>A0A0H2S2J9</accession>
<name>A0A0H2S2J9_9AGAM</name>
<gene>
    <name evidence="1" type="ORF">SCHPADRAFT_845598</name>
</gene>
<dbReference type="Proteomes" id="UP000053477">
    <property type="component" value="Unassembled WGS sequence"/>
</dbReference>
<organism evidence="1 2">
    <name type="scientific">Schizopora paradoxa</name>
    <dbReference type="NCBI Taxonomy" id="27342"/>
    <lineage>
        <taxon>Eukaryota</taxon>
        <taxon>Fungi</taxon>
        <taxon>Dikarya</taxon>
        <taxon>Basidiomycota</taxon>
        <taxon>Agaricomycotina</taxon>
        <taxon>Agaricomycetes</taxon>
        <taxon>Hymenochaetales</taxon>
        <taxon>Schizoporaceae</taxon>
        <taxon>Schizopora</taxon>
    </lineage>
</organism>
<reference evidence="1 2" key="1">
    <citation type="submission" date="2015-04" db="EMBL/GenBank/DDBJ databases">
        <title>Complete genome sequence of Schizopora paradoxa KUC8140, a cosmopolitan wood degrader in East Asia.</title>
        <authorList>
            <consortium name="DOE Joint Genome Institute"/>
            <person name="Min B."/>
            <person name="Park H."/>
            <person name="Jang Y."/>
            <person name="Kim J.-J."/>
            <person name="Kim K.H."/>
            <person name="Pangilinan J."/>
            <person name="Lipzen A."/>
            <person name="Riley R."/>
            <person name="Grigoriev I.V."/>
            <person name="Spatafora J.W."/>
            <person name="Choi I.-G."/>
        </authorList>
    </citation>
    <scope>NUCLEOTIDE SEQUENCE [LARGE SCALE GENOMIC DNA]</scope>
    <source>
        <strain evidence="1 2">KUC8140</strain>
    </source>
</reference>
<sequence length="142" mass="16025">MFIPTHLRVALKCVVVQRRHPLVAQRPHLAIRNFSQSSVRQASEDRDSVLSQLQASPIMKQIADKPEVLKALHDFALILKESNVEISPDKPPSPMQMFKLAANPKFREGARKVIEEMRNAGINITSENAFELFGMKPPSQDK</sequence>
<proteinExistence type="predicted"/>
<protein>
    <submittedName>
        <fullName evidence="1">Uncharacterized protein</fullName>
    </submittedName>
</protein>
<dbReference type="InParanoid" id="A0A0H2S2J9"/>